<dbReference type="Pfam" id="PF00171">
    <property type="entry name" value="Aldedh"/>
    <property type="match status" value="1"/>
</dbReference>
<evidence type="ECO:0000259" key="2">
    <source>
        <dbReference type="Pfam" id="PF00171"/>
    </source>
</evidence>
<dbReference type="SUPFAM" id="SSF53720">
    <property type="entry name" value="ALDH-like"/>
    <property type="match status" value="1"/>
</dbReference>
<dbReference type="PANTHER" id="PTHR43353">
    <property type="entry name" value="SUCCINATE-SEMIALDEHYDE DEHYDROGENASE, MITOCHONDRIAL"/>
    <property type="match status" value="1"/>
</dbReference>
<dbReference type="Gene3D" id="3.40.309.10">
    <property type="entry name" value="Aldehyde Dehydrogenase, Chain A, domain 2"/>
    <property type="match status" value="1"/>
</dbReference>
<evidence type="ECO:0000313" key="4">
    <source>
        <dbReference type="Proteomes" id="UP001334248"/>
    </source>
</evidence>
<accession>A0ABR0RR41</accession>
<dbReference type="InterPro" id="IPR050740">
    <property type="entry name" value="Aldehyde_DH_Superfamily"/>
</dbReference>
<proteinExistence type="predicted"/>
<dbReference type="GeneID" id="89997534"/>
<feature type="domain" description="Aldehyde dehydrogenase" evidence="2">
    <location>
        <begin position="27"/>
        <end position="479"/>
    </location>
</feature>
<name>A0ABR0RR41_9EURO</name>
<sequence length="482" mass="51595">MPFINEPETKTVPLWINGRPSKTSSPITFPLISSASGDTIHHAISATEEDAIRACDASLEAFKSWRQTTYAHRRQILYKAVEVLRRRTNEIAAHQVAETSCSQQFAMFNVTGAIDYMEEIASATSEVRGQIAQRPSKPDGTETEGLSLIITEPVGPVLIIPPWNGAIVLPARGISMALAAGCTIVLKASEKCPMTHHCLVEAFEEAGVLPGVINSIQVRREDAAAVTETIIAHKAIRKVEFIGSQAVGRSIGSLCGKYLKPVLMELGGKGPAIVLDDADLRKAATLCAMGATLNHGQLCFSTERIIVQSSIASKFIPLLKTAMSHIPPPGNAVDAASAAHAHDILIDAQSNGATFLFGSPKYTGRNTLQPALLTDVTPTSPIYDEETFGPSATVYFVDTDEDAITQANDSAYGLNAAVHSGSWERAYNVARRLEYGQVNVNAMTVANNGTQPIRGVKGSGWGQAGSIWGIREFVVEKTINMG</sequence>
<organism evidence="3 4">
    <name type="scientific">Knufia obscura</name>
    <dbReference type="NCBI Taxonomy" id="1635080"/>
    <lineage>
        <taxon>Eukaryota</taxon>
        <taxon>Fungi</taxon>
        <taxon>Dikarya</taxon>
        <taxon>Ascomycota</taxon>
        <taxon>Pezizomycotina</taxon>
        <taxon>Eurotiomycetes</taxon>
        <taxon>Chaetothyriomycetidae</taxon>
        <taxon>Chaetothyriales</taxon>
        <taxon>Trichomeriaceae</taxon>
        <taxon>Knufia</taxon>
    </lineage>
</organism>
<protein>
    <recommendedName>
        <fullName evidence="2">Aldehyde dehydrogenase domain-containing protein</fullName>
    </recommendedName>
</protein>
<dbReference type="Gene3D" id="3.40.605.10">
    <property type="entry name" value="Aldehyde Dehydrogenase, Chain A, domain 1"/>
    <property type="match status" value="1"/>
</dbReference>
<dbReference type="InterPro" id="IPR016162">
    <property type="entry name" value="Ald_DH_N"/>
</dbReference>
<dbReference type="InterPro" id="IPR016163">
    <property type="entry name" value="Ald_DH_C"/>
</dbReference>
<evidence type="ECO:0000313" key="3">
    <source>
        <dbReference type="EMBL" id="KAK5943080.1"/>
    </source>
</evidence>
<keyword evidence="4" id="KW-1185">Reference proteome</keyword>
<evidence type="ECO:0000256" key="1">
    <source>
        <dbReference type="ARBA" id="ARBA00023002"/>
    </source>
</evidence>
<gene>
    <name evidence="3" type="ORF">PMZ80_004085</name>
</gene>
<dbReference type="Proteomes" id="UP001334248">
    <property type="component" value="Unassembled WGS sequence"/>
</dbReference>
<reference evidence="3 4" key="1">
    <citation type="journal article" date="2023" name="Res Sq">
        <title>Genomic and morphological characterization of Knufia obscura isolated from the Mars 2020 spacecraft assembly facility.</title>
        <authorList>
            <person name="Chander A.M."/>
            <person name="Teixeira M.M."/>
            <person name="Singh N.K."/>
            <person name="Williams M.P."/>
            <person name="Parker C.W."/>
            <person name="Leo P."/>
            <person name="Stajich J.E."/>
            <person name="Torok T."/>
            <person name="Tighe S."/>
            <person name="Mason C.E."/>
            <person name="Venkateswaran K."/>
        </authorList>
    </citation>
    <scope>NUCLEOTIDE SEQUENCE [LARGE SCALE GENOMIC DNA]</scope>
    <source>
        <strain evidence="3 4">CCFEE 5817</strain>
    </source>
</reference>
<keyword evidence="1" id="KW-0560">Oxidoreductase</keyword>
<dbReference type="PANTHER" id="PTHR43353:SF6">
    <property type="entry name" value="CYTOPLASMIC ALDEHYDE DEHYDROGENASE (EUROFUNG)"/>
    <property type="match status" value="1"/>
</dbReference>
<dbReference type="RefSeq" id="XP_064731170.1">
    <property type="nucleotide sequence ID" value="XM_064872512.1"/>
</dbReference>
<dbReference type="InterPro" id="IPR015590">
    <property type="entry name" value="Aldehyde_DH_dom"/>
</dbReference>
<comment type="caution">
    <text evidence="3">The sequence shown here is derived from an EMBL/GenBank/DDBJ whole genome shotgun (WGS) entry which is preliminary data.</text>
</comment>
<dbReference type="InterPro" id="IPR016161">
    <property type="entry name" value="Ald_DH/histidinol_DH"/>
</dbReference>
<dbReference type="EMBL" id="JAVHJV010000004">
    <property type="protein sequence ID" value="KAK5943080.1"/>
    <property type="molecule type" value="Genomic_DNA"/>
</dbReference>